<feature type="region of interest" description="Disordered" evidence="1">
    <location>
        <begin position="60"/>
        <end position="83"/>
    </location>
</feature>
<evidence type="ECO:0000313" key="2">
    <source>
        <dbReference type="Proteomes" id="UP000492821"/>
    </source>
</evidence>
<dbReference type="AlphaFoldDB" id="A0A7E4W295"/>
<reference evidence="2" key="1">
    <citation type="journal article" date="2013" name="Genetics">
        <title>The draft genome and transcriptome of Panagrellus redivivus are shaped by the harsh demands of a free-living lifestyle.</title>
        <authorList>
            <person name="Srinivasan J."/>
            <person name="Dillman A.R."/>
            <person name="Macchietto M.G."/>
            <person name="Heikkinen L."/>
            <person name="Lakso M."/>
            <person name="Fracchia K.M."/>
            <person name="Antoshechkin I."/>
            <person name="Mortazavi A."/>
            <person name="Wong G."/>
            <person name="Sternberg P.W."/>
        </authorList>
    </citation>
    <scope>NUCLEOTIDE SEQUENCE [LARGE SCALE GENOMIC DNA]</scope>
    <source>
        <strain evidence="2">MT8872</strain>
    </source>
</reference>
<sequence>MSEKVSGIHRGETSAWMAWMYLALKGALENTASQKAMMLASQKYPLAGKSQTFVTRNEYLSSGSQSRPHCVDLEESASGLAPP</sequence>
<dbReference type="Proteomes" id="UP000492821">
    <property type="component" value="Unassembled WGS sequence"/>
</dbReference>
<protein>
    <submittedName>
        <fullName evidence="3">Uncharacterized protein</fullName>
    </submittedName>
</protein>
<dbReference type="WBParaSite" id="Pan_g5913.t1">
    <property type="protein sequence ID" value="Pan_g5913.t1"/>
    <property type="gene ID" value="Pan_g5913"/>
</dbReference>
<evidence type="ECO:0000313" key="3">
    <source>
        <dbReference type="WBParaSite" id="Pan_g5913.t1"/>
    </source>
</evidence>
<evidence type="ECO:0000256" key="1">
    <source>
        <dbReference type="SAM" id="MobiDB-lite"/>
    </source>
</evidence>
<accession>A0A7E4W295</accession>
<keyword evidence="2" id="KW-1185">Reference proteome</keyword>
<proteinExistence type="predicted"/>
<name>A0A7E4W295_PANRE</name>
<reference evidence="3" key="2">
    <citation type="submission" date="2020-10" db="UniProtKB">
        <authorList>
            <consortium name="WormBaseParasite"/>
        </authorList>
    </citation>
    <scope>IDENTIFICATION</scope>
</reference>
<organism evidence="2 3">
    <name type="scientific">Panagrellus redivivus</name>
    <name type="common">Microworm</name>
    <dbReference type="NCBI Taxonomy" id="6233"/>
    <lineage>
        <taxon>Eukaryota</taxon>
        <taxon>Metazoa</taxon>
        <taxon>Ecdysozoa</taxon>
        <taxon>Nematoda</taxon>
        <taxon>Chromadorea</taxon>
        <taxon>Rhabditida</taxon>
        <taxon>Tylenchina</taxon>
        <taxon>Panagrolaimomorpha</taxon>
        <taxon>Panagrolaimoidea</taxon>
        <taxon>Panagrolaimidae</taxon>
        <taxon>Panagrellus</taxon>
    </lineage>
</organism>